<comment type="caution">
    <text evidence="3">The sequence shown here is derived from an EMBL/GenBank/DDBJ whole genome shotgun (WGS) entry which is preliminary data.</text>
</comment>
<feature type="compositionally biased region" description="Basic and acidic residues" evidence="1">
    <location>
        <begin position="1"/>
        <end position="12"/>
    </location>
</feature>
<feature type="transmembrane region" description="Helical" evidence="2">
    <location>
        <begin position="205"/>
        <end position="222"/>
    </location>
</feature>
<gene>
    <name evidence="3" type="ORF">A4X06_0g6700</name>
</gene>
<keyword evidence="2" id="KW-1133">Transmembrane helix</keyword>
<sequence length="495" mass="55970">MSYKESKLDDKSGAVAADAAQAGPTTGTHGFRRLHGKDVWAVTPKAFTDDETNDLGRKRAQRIGYLEGLRGLLAIEIMLWSFFRILAPAIQTDTEIDGSRPALFATTAPEWQHTLRKALSPLFWDGTLQAGFFMMLNGRVVVETFLERRNAVSIAGSAFRRPLRFFFPLAIALAITSAVNGLGGFKQANAFVALTSNNFAAPPRIWGSTIEYFNALSGFFFATEDSFLDRGVQFVPPAPMMWFVPRVFMQSFTCYTFSYMLPFVLTKHKFWSLGIFTLATWWLGIWAWYSLTGLMIAELVVAYDLPAIAQYGIPIGVPAFINKAKKVHLASWLPPLVLLVLGVTLKYLWIFFPDRKNDEIIWHFNKFTGGLNHDFPIYQIAFPRLDDWFVCTGAFFLLEMSHGVRVVFDNFLFKAFARISFPLFLLSGTVFMSLGTFLHQHLYHSQNWTSEAALLGVEFAACIPLAIGVATAFHFVVEEPSIIFSRWLFKWLRED</sequence>
<evidence type="ECO:0000256" key="1">
    <source>
        <dbReference type="SAM" id="MobiDB-lite"/>
    </source>
</evidence>
<evidence type="ECO:0000313" key="3">
    <source>
        <dbReference type="EMBL" id="KAE8242890.1"/>
    </source>
</evidence>
<feature type="transmembrane region" description="Helical" evidence="2">
    <location>
        <begin position="163"/>
        <end position="185"/>
    </location>
</feature>
<dbReference type="EMBL" id="LWDE02001012">
    <property type="protein sequence ID" value="KAE8242890.1"/>
    <property type="molecule type" value="Genomic_DNA"/>
</dbReference>
<feature type="transmembrane region" description="Helical" evidence="2">
    <location>
        <begin position="452"/>
        <end position="477"/>
    </location>
</feature>
<organism evidence="3 4">
    <name type="scientific">Tilletia controversa</name>
    <name type="common">dwarf bunt fungus</name>
    <dbReference type="NCBI Taxonomy" id="13291"/>
    <lineage>
        <taxon>Eukaryota</taxon>
        <taxon>Fungi</taxon>
        <taxon>Dikarya</taxon>
        <taxon>Basidiomycota</taxon>
        <taxon>Ustilaginomycotina</taxon>
        <taxon>Exobasidiomycetes</taxon>
        <taxon>Tilletiales</taxon>
        <taxon>Tilletiaceae</taxon>
        <taxon>Tilletia</taxon>
    </lineage>
</organism>
<accession>A0A8X7SUR0</accession>
<dbReference type="Proteomes" id="UP000077684">
    <property type="component" value="Unassembled WGS sequence"/>
</dbReference>
<feature type="transmembrane region" description="Helical" evidence="2">
    <location>
        <begin position="301"/>
        <end position="321"/>
    </location>
</feature>
<feature type="region of interest" description="Disordered" evidence="1">
    <location>
        <begin position="1"/>
        <end position="30"/>
    </location>
</feature>
<reference evidence="3" key="2">
    <citation type="journal article" date="2019" name="IMA Fungus">
        <title>Genome sequencing and comparison of five Tilletia species to identify candidate genes for the detection of regulated species infecting wheat.</title>
        <authorList>
            <person name="Nguyen H.D.T."/>
            <person name="Sultana T."/>
            <person name="Kesanakurti P."/>
            <person name="Hambleton S."/>
        </authorList>
    </citation>
    <scope>NUCLEOTIDE SEQUENCE</scope>
    <source>
        <strain evidence="3">DAOMC 236426</strain>
    </source>
</reference>
<feature type="transmembrane region" description="Helical" evidence="2">
    <location>
        <begin position="270"/>
        <end position="289"/>
    </location>
</feature>
<feature type="transmembrane region" description="Helical" evidence="2">
    <location>
        <begin position="243"/>
        <end position="264"/>
    </location>
</feature>
<feature type="transmembrane region" description="Helical" evidence="2">
    <location>
        <begin position="333"/>
        <end position="352"/>
    </location>
</feature>
<evidence type="ECO:0000313" key="4">
    <source>
        <dbReference type="Proteomes" id="UP000077684"/>
    </source>
</evidence>
<protein>
    <submittedName>
        <fullName evidence="3">Uncharacterized protein</fullName>
    </submittedName>
</protein>
<feature type="compositionally biased region" description="Low complexity" evidence="1">
    <location>
        <begin position="13"/>
        <end position="28"/>
    </location>
</feature>
<proteinExistence type="predicted"/>
<reference evidence="3" key="1">
    <citation type="submission" date="2016-04" db="EMBL/GenBank/DDBJ databases">
        <authorList>
            <person name="Nguyen H.D."/>
            <person name="Samba Siva P."/>
            <person name="Cullis J."/>
            <person name="Levesque C.A."/>
            <person name="Hambleton S."/>
        </authorList>
    </citation>
    <scope>NUCLEOTIDE SEQUENCE</scope>
    <source>
        <strain evidence="3">DAOMC 236426</strain>
    </source>
</reference>
<keyword evidence="2" id="KW-0472">Membrane</keyword>
<keyword evidence="2" id="KW-0812">Transmembrane</keyword>
<evidence type="ECO:0000256" key="2">
    <source>
        <dbReference type="SAM" id="Phobius"/>
    </source>
</evidence>
<dbReference type="AlphaFoldDB" id="A0A8X7SUR0"/>
<name>A0A8X7SUR0_9BASI</name>
<feature type="transmembrane region" description="Helical" evidence="2">
    <location>
        <begin position="421"/>
        <end position="440"/>
    </location>
</feature>
<keyword evidence="4" id="KW-1185">Reference proteome</keyword>